<keyword evidence="3" id="KW-0813">Transport</keyword>
<feature type="transmembrane region" description="Helical" evidence="10">
    <location>
        <begin position="272"/>
        <end position="291"/>
    </location>
</feature>
<dbReference type="GO" id="GO:0012505">
    <property type="term" value="C:endomembrane system"/>
    <property type="evidence" value="ECO:0007669"/>
    <property type="project" value="UniProtKB-SubCell"/>
</dbReference>
<comment type="subcellular location">
    <subcellularLocation>
        <location evidence="2">Endomembrane system</location>
    </subcellularLocation>
    <subcellularLocation>
        <location evidence="1">Membrane</location>
        <topology evidence="1">Multi-pass membrane protein</topology>
    </subcellularLocation>
</comment>
<evidence type="ECO:0000256" key="9">
    <source>
        <dbReference type="SAM" id="MobiDB-lite"/>
    </source>
</evidence>
<evidence type="ECO:0000256" key="8">
    <source>
        <dbReference type="ARBA" id="ARBA00025752"/>
    </source>
</evidence>
<dbReference type="Pfam" id="PF03547">
    <property type="entry name" value="Mem_trans"/>
    <property type="match status" value="1"/>
</dbReference>
<evidence type="ECO:0000256" key="3">
    <source>
        <dbReference type="ARBA" id="ARBA00022448"/>
    </source>
</evidence>
<dbReference type="OrthoDB" id="191139at2759"/>
<keyword evidence="13" id="KW-1185">Reference proteome</keyword>
<keyword evidence="5 10" id="KW-1133">Transmembrane helix</keyword>
<evidence type="ECO:0000256" key="1">
    <source>
        <dbReference type="ARBA" id="ARBA00004141"/>
    </source>
</evidence>
<feature type="transmembrane region" description="Helical" evidence="10">
    <location>
        <begin position="114"/>
        <end position="136"/>
    </location>
</feature>
<dbReference type="GO" id="GO:0016020">
    <property type="term" value="C:membrane"/>
    <property type="evidence" value="ECO:0007669"/>
    <property type="project" value="UniProtKB-SubCell"/>
</dbReference>
<feature type="transmembrane region" description="Helical" evidence="10">
    <location>
        <begin position="398"/>
        <end position="422"/>
    </location>
</feature>
<evidence type="ECO:0000313" key="12">
    <source>
        <dbReference type="EMBL" id="CUG85536.1"/>
    </source>
</evidence>
<dbReference type="PANTHER" id="PTHR31651">
    <property type="match status" value="1"/>
</dbReference>
<keyword evidence="6 10" id="KW-0472">Membrane</keyword>
<feature type="transmembrane region" description="Helical" evidence="10">
    <location>
        <begin position="331"/>
        <end position="353"/>
    </location>
</feature>
<evidence type="ECO:0000256" key="4">
    <source>
        <dbReference type="ARBA" id="ARBA00022692"/>
    </source>
</evidence>
<dbReference type="GO" id="GO:0055085">
    <property type="term" value="P:transmembrane transport"/>
    <property type="evidence" value="ECO:0007669"/>
    <property type="project" value="InterPro"/>
</dbReference>
<name>A0A0S4J2X2_BODSA</name>
<accession>A0A0S4J2X2</accession>
<dbReference type="Proteomes" id="UP000051952">
    <property type="component" value="Unassembled WGS sequence"/>
</dbReference>
<feature type="region of interest" description="Disordered" evidence="9">
    <location>
        <begin position="33"/>
        <end position="54"/>
    </location>
</feature>
<reference evidence="13" key="1">
    <citation type="submission" date="2015-09" db="EMBL/GenBank/DDBJ databases">
        <authorList>
            <consortium name="Pathogen Informatics"/>
        </authorList>
    </citation>
    <scope>NUCLEOTIDE SEQUENCE [LARGE SCALE GENOMIC DNA]</scope>
    <source>
        <strain evidence="13">Lake Konstanz</strain>
    </source>
</reference>
<evidence type="ECO:0000256" key="11">
    <source>
        <dbReference type="SAM" id="SignalP"/>
    </source>
</evidence>
<organism evidence="12 13">
    <name type="scientific">Bodo saltans</name>
    <name type="common">Flagellated protozoan</name>
    <dbReference type="NCBI Taxonomy" id="75058"/>
    <lineage>
        <taxon>Eukaryota</taxon>
        <taxon>Discoba</taxon>
        <taxon>Euglenozoa</taxon>
        <taxon>Kinetoplastea</taxon>
        <taxon>Metakinetoplastina</taxon>
        <taxon>Eubodonida</taxon>
        <taxon>Bodonidae</taxon>
        <taxon>Bodo</taxon>
    </lineage>
</organism>
<feature type="chain" id="PRO_5006621915" evidence="11">
    <location>
        <begin position="26"/>
        <end position="424"/>
    </location>
</feature>
<sequence>MFLFAFVTLGTAQLVGFLCAHFCCSNEWIPLDDKTSNSSKSSSSEQDDASNEGGSSFLWKKLRQAITTPSPKDYQPLYLITMGTQNTGNFPLGLLVSLVGNISWYDTAAYNESLSVVFVYAALWTIFIWSIGLWTVRSGAKRRRIAHQKLQNANGENDRLTVEVAAVEALRHLASMDDLALATRRDEQQQQQQQQQDDEEDVVSVVRQVTHEMFEVNCSITTLDLIQHITPTAAPGFATTGVESVVVTAALPPTIPRHVVVAQALSRLNLPVAGSILGIVIALVPPLRWLFYTPGGIGLIGDGCVPLSLLILGANLTAGGLKPLLKIDPRYLLVGTFVKTIILPAINVALFFMCDYVGLLPEDRVLRIAVWVEIISPSPVMATVICRLEDYMAECATGLLLLQYIVATFTTTAWLSIFLLMYPS</sequence>
<keyword evidence="4 10" id="KW-0812">Transmembrane</keyword>
<dbReference type="AlphaFoldDB" id="A0A0S4J2X2"/>
<dbReference type="VEuPathDB" id="TriTrypDB:BSAL_90075"/>
<feature type="signal peptide" evidence="11">
    <location>
        <begin position="1"/>
        <end position="25"/>
    </location>
</feature>
<evidence type="ECO:0000313" key="13">
    <source>
        <dbReference type="Proteomes" id="UP000051952"/>
    </source>
</evidence>
<feature type="transmembrane region" description="Helical" evidence="10">
    <location>
        <begin position="365"/>
        <end position="386"/>
    </location>
</feature>
<dbReference type="InterPro" id="IPR004776">
    <property type="entry name" value="Mem_transp_PIN-like"/>
</dbReference>
<protein>
    <submittedName>
        <fullName evidence="12">Membrane transporter, putative</fullName>
    </submittedName>
</protein>
<dbReference type="EMBL" id="CYKH01001169">
    <property type="protein sequence ID" value="CUG85536.1"/>
    <property type="molecule type" value="Genomic_DNA"/>
</dbReference>
<comment type="function">
    <text evidence="7">Involved in cellular auxin homeostasis by regulating auxin metabolism. Regulates intracellular auxin accumulation at the endoplasmic reticulum and thus auxin availability for nuclear auxin signaling.</text>
</comment>
<evidence type="ECO:0000256" key="7">
    <source>
        <dbReference type="ARBA" id="ARBA00025100"/>
    </source>
</evidence>
<dbReference type="InterPro" id="IPR045033">
    <property type="entry name" value="PILS1/3/4/5/7"/>
</dbReference>
<proteinExistence type="inferred from homology"/>
<feature type="transmembrane region" description="Helical" evidence="10">
    <location>
        <begin position="297"/>
        <end position="319"/>
    </location>
</feature>
<evidence type="ECO:0000256" key="5">
    <source>
        <dbReference type="ARBA" id="ARBA00022989"/>
    </source>
</evidence>
<gene>
    <name evidence="12" type="ORF">BSAL_90075</name>
</gene>
<comment type="similarity">
    <text evidence="8">Belongs to the auxin efflux carrier (TC 2.A.69.2) family.</text>
</comment>
<evidence type="ECO:0000256" key="6">
    <source>
        <dbReference type="ARBA" id="ARBA00023136"/>
    </source>
</evidence>
<keyword evidence="11" id="KW-0732">Signal</keyword>
<evidence type="ECO:0000256" key="2">
    <source>
        <dbReference type="ARBA" id="ARBA00004308"/>
    </source>
</evidence>
<dbReference type="PANTHER" id="PTHR31651:SF33">
    <property type="entry name" value="PROTEIN PIN-LIKES 1"/>
    <property type="match status" value="1"/>
</dbReference>
<evidence type="ECO:0000256" key="10">
    <source>
        <dbReference type="SAM" id="Phobius"/>
    </source>
</evidence>